<evidence type="ECO:0000259" key="2">
    <source>
        <dbReference type="Pfam" id="PF12937"/>
    </source>
</evidence>
<protein>
    <recommendedName>
        <fullName evidence="2">F-box domain-containing protein</fullName>
    </recommendedName>
</protein>
<evidence type="ECO:0000313" key="3">
    <source>
        <dbReference type="EMBL" id="KAJ7639429.1"/>
    </source>
</evidence>
<dbReference type="EMBL" id="JARKIF010000005">
    <property type="protein sequence ID" value="KAJ7639429.1"/>
    <property type="molecule type" value="Genomic_DNA"/>
</dbReference>
<name>A0AAD7C5V1_9AGAR</name>
<reference evidence="3" key="1">
    <citation type="submission" date="2023-03" db="EMBL/GenBank/DDBJ databases">
        <title>Massive genome expansion in bonnet fungi (Mycena s.s.) driven by repeated elements and novel gene families across ecological guilds.</title>
        <authorList>
            <consortium name="Lawrence Berkeley National Laboratory"/>
            <person name="Harder C.B."/>
            <person name="Miyauchi S."/>
            <person name="Viragh M."/>
            <person name="Kuo A."/>
            <person name="Thoen E."/>
            <person name="Andreopoulos B."/>
            <person name="Lu D."/>
            <person name="Skrede I."/>
            <person name="Drula E."/>
            <person name="Henrissat B."/>
            <person name="Morin E."/>
            <person name="Kohler A."/>
            <person name="Barry K."/>
            <person name="LaButti K."/>
            <person name="Morin E."/>
            <person name="Salamov A."/>
            <person name="Lipzen A."/>
            <person name="Mereny Z."/>
            <person name="Hegedus B."/>
            <person name="Baldrian P."/>
            <person name="Stursova M."/>
            <person name="Weitz H."/>
            <person name="Taylor A."/>
            <person name="Grigoriev I.V."/>
            <person name="Nagy L.G."/>
            <person name="Martin F."/>
            <person name="Kauserud H."/>
        </authorList>
    </citation>
    <scope>NUCLEOTIDE SEQUENCE</scope>
    <source>
        <strain evidence="3">9284</strain>
    </source>
</reference>
<keyword evidence="4" id="KW-1185">Reference proteome</keyword>
<proteinExistence type="predicted"/>
<feature type="compositionally biased region" description="Basic and acidic residues" evidence="1">
    <location>
        <begin position="1"/>
        <end position="23"/>
    </location>
</feature>
<evidence type="ECO:0000313" key="4">
    <source>
        <dbReference type="Proteomes" id="UP001221142"/>
    </source>
</evidence>
<dbReference type="Gene3D" id="1.20.1280.50">
    <property type="match status" value="1"/>
</dbReference>
<comment type="caution">
    <text evidence="3">The sequence shown here is derived from an EMBL/GenBank/DDBJ whole genome shotgun (WGS) entry which is preliminary data.</text>
</comment>
<dbReference type="Pfam" id="PF12937">
    <property type="entry name" value="F-box-like"/>
    <property type="match status" value="1"/>
</dbReference>
<dbReference type="AlphaFoldDB" id="A0AAD7C5V1"/>
<feature type="domain" description="F-box" evidence="2">
    <location>
        <begin position="35"/>
        <end position="87"/>
    </location>
</feature>
<dbReference type="Proteomes" id="UP001221142">
    <property type="component" value="Unassembled WGS sequence"/>
</dbReference>
<evidence type="ECO:0000256" key="1">
    <source>
        <dbReference type="SAM" id="MobiDB-lite"/>
    </source>
</evidence>
<gene>
    <name evidence="3" type="ORF">FB45DRAFT_1024150</name>
</gene>
<accession>A0AAD7C5V1</accession>
<sequence length="156" mass="18093">MSQAHPREQRDPAQSGKRTDHAQKCTHSGNYPIFPNEIMAEIFMHALRSRSDRRPRVDQFPLLPLLVCKHWREIALANHRLWTRLDLFTEKLPARFSARRIGNFADAWFQRAGILPVALAFFGQDDMDSRDLRDIIEPVAARLHSLTLEIAIPHLH</sequence>
<organism evidence="3 4">
    <name type="scientific">Roridomyces roridus</name>
    <dbReference type="NCBI Taxonomy" id="1738132"/>
    <lineage>
        <taxon>Eukaryota</taxon>
        <taxon>Fungi</taxon>
        <taxon>Dikarya</taxon>
        <taxon>Basidiomycota</taxon>
        <taxon>Agaricomycotina</taxon>
        <taxon>Agaricomycetes</taxon>
        <taxon>Agaricomycetidae</taxon>
        <taxon>Agaricales</taxon>
        <taxon>Marasmiineae</taxon>
        <taxon>Mycenaceae</taxon>
        <taxon>Roridomyces</taxon>
    </lineage>
</organism>
<dbReference type="InterPro" id="IPR001810">
    <property type="entry name" value="F-box_dom"/>
</dbReference>
<feature type="region of interest" description="Disordered" evidence="1">
    <location>
        <begin position="1"/>
        <end position="30"/>
    </location>
</feature>